<gene>
    <name evidence="2" type="ORF">B5V51_3327</name>
</gene>
<comment type="caution">
    <text evidence="2">The sequence shown here is derived from an EMBL/GenBank/DDBJ whole genome shotgun (WGS) entry which is preliminary data.</text>
</comment>
<accession>A0A2A4JED8</accession>
<sequence length="388" mass="43464">MHWKRDVQLLLLFAHLSGVILVAGMSEVWVELRAPRFVVHHHSAVLRCDHNVDPESLYKVVFFKNGQRIMKFVRGRDPPFELYNITGTEINLIKLSPTSITLERLDFSASGPYACEIALETPLYSKVSKIHELNVIVRQKFRPKIKIKHKKLSSSDHLEATCQSAPAHPAPHLTWFINNNKVDESLTIPYGTMKVHRHHHGIPLSMTNTSLHFPLTNLQLYPNQTVEITCLSTIPSYASVAEGFADVQNSTVTVNVVRIEPAPTQLPVKIVDESLTIPYGTMKVHRHHHGIPLSMTNTSLHFPLTNLQLYPNQTVEITCLSTIPSYASVAEGFADVQNSTVTVNVVRIEPAPTQLPVKIVSSQLNVSARSHVESILVVIVIFVCHIYS</sequence>
<dbReference type="InterPro" id="IPR007110">
    <property type="entry name" value="Ig-like_dom"/>
</dbReference>
<evidence type="ECO:0000259" key="1">
    <source>
        <dbReference type="PROSITE" id="PS50835"/>
    </source>
</evidence>
<protein>
    <recommendedName>
        <fullName evidence="1">Ig-like domain-containing protein</fullName>
    </recommendedName>
</protein>
<dbReference type="PANTHER" id="PTHR21261:SF3">
    <property type="entry name" value="BEATEN PATH VII"/>
    <property type="match status" value="1"/>
</dbReference>
<dbReference type="EMBL" id="NWSH01001786">
    <property type="protein sequence ID" value="PCG70136.1"/>
    <property type="molecule type" value="Genomic_DNA"/>
</dbReference>
<dbReference type="PROSITE" id="PS50835">
    <property type="entry name" value="IG_LIKE"/>
    <property type="match status" value="1"/>
</dbReference>
<feature type="domain" description="Ig-like" evidence="1">
    <location>
        <begin position="143"/>
        <end position="241"/>
    </location>
</feature>
<organism evidence="2">
    <name type="scientific">Heliothis virescens</name>
    <name type="common">Tobacco budworm moth</name>
    <dbReference type="NCBI Taxonomy" id="7102"/>
    <lineage>
        <taxon>Eukaryota</taxon>
        <taxon>Metazoa</taxon>
        <taxon>Ecdysozoa</taxon>
        <taxon>Arthropoda</taxon>
        <taxon>Hexapoda</taxon>
        <taxon>Insecta</taxon>
        <taxon>Pterygota</taxon>
        <taxon>Neoptera</taxon>
        <taxon>Endopterygota</taxon>
        <taxon>Lepidoptera</taxon>
        <taxon>Glossata</taxon>
        <taxon>Ditrysia</taxon>
        <taxon>Noctuoidea</taxon>
        <taxon>Noctuidae</taxon>
        <taxon>Heliothinae</taxon>
        <taxon>Heliothis</taxon>
    </lineage>
</organism>
<dbReference type="AlphaFoldDB" id="A0A2A4JED8"/>
<dbReference type="PANTHER" id="PTHR21261">
    <property type="entry name" value="BEAT PROTEIN"/>
    <property type="match status" value="1"/>
</dbReference>
<dbReference type="InterPro" id="IPR013783">
    <property type="entry name" value="Ig-like_fold"/>
</dbReference>
<dbReference type="SUPFAM" id="SSF48726">
    <property type="entry name" value="Immunoglobulin"/>
    <property type="match status" value="1"/>
</dbReference>
<proteinExistence type="predicted"/>
<dbReference type="STRING" id="7102.A0A2A4JED8"/>
<reference evidence="2" key="1">
    <citation type="submission" date="2017-09" db="EMBL/GenBank/DDBJ databases">
        <title>Contemporary evolution of a Lepidopteran species, Heliothis virescens, in response to modern agricultural practices.</title>
        <authorList>
            <person name="Fritz M.L."/>
            <person name="Deyonke A.M."/>
            <person name="Papanicolaou A."/>
            <person name="Micinski S."/>
            <person name="Westbrook J."/>
            <person name="Gould F."/>
        </authorList>
    </citation>
    <scope>NUCLEOTIDE SEQUENCE [LARGE SCALE GENOMIC DNA]</scope>
    <source>
        <strain evidence="2">HvINT-</strain>
        <tissue evidence="2">Whole body</tissue>
    </source>
</reference>
<dbReference type="InterPro" id="IPR036179">
    <property type="entry name" value="Ig-like_dom_sf"/>
</dbReference>
<evidence type="ECO:0000313" key="2">
    <source>
        <dbReference type="EMBL" id="PCG70136.1"/>
    </source>
</evidence>
<name>A0A2A4JED8_HELVI</name>
<dbReference type="Gene3D" id="2.60.40.10">
    <property type="entry name" value="Immunoglobulins"/>
    <property type="match status" value="1"/>
</dbReference>